<dbReference type="EMBL" id="JACTVA010000027">
    <property type="protein sequence ID" value="MBC9208158.1"/>
    <property type="molecule type" value="Genomic_DNA"/>
</dbReference>
<dbReference type="Pfam" id="PF10030">
    <property type="entry name" value="DUF2272"/>
    <property type="match status" value="1"/>
</dbReference>
<gene>
    <name evidence="3" type="ORF">IBL26_15040</name>
</gene>
<sequence length="323" mass="34293">MLIAARLPRSRPAPAAPREACVPPAKAPGAGARALRRVAAWLGASLLLAGCATQAPPVATLAPPLPYPSSTRERAIRIALEEWREWGSVVVDDARPRPRSTGPGLESSLTNFPRVLAYWRAVEGETGARAAIDRNRNRYATILAQPGAPGELWGEPAWSAAFISYVLRNAGVDQREFPSSAAHAFYIDGMLADAAAFPAQASFIPHDVGAYAPVPGDLVCADRSRRPLANWRDRLAERGEFRPMHCDIVVAASPGVVQAVGGNVADSVTLSRFPADASGRLLARPAGHAAWFAVFENRLGRLPPFGQAPGVPVAGLRTGRARS</sequence>
<comment type="caution">
    <text evidence="3">The sequence shown here is derived from an EMBL/GenBank/DDBJ whole genome shotgun (WGS) entry which is preliminary data.</text>
</comment>
<organism evidence="3 4">
    <name type="scientific">Teichococcus aerophilus</name>
    <dbReference type="NCBI Taxonomy" id="1224513"/>
    <lineage>
        <taxon>Bacteria</taxon>
        <taxon>Pseudomonadati</taxon>
        <taxon>Pseudomonadota</taxon>
        <taxon>Alphaproteobacteria</taxon>
        <taxon>Acetobacterales</taxon>
        <taxon>Roseomonadaceae</taxon>
        <taxon>Roseomonas</taxon>
    </lineage>
</organism>
<dbReference type="Proteomes" id="UP000626026">
    <property type="component" value="Unassembled WGS sequence"/>
</dbReference>
<accession>A0ABR7RP05</accession>
<proteinExistence type="predicted"/>
<name>A0ABR7RP05_9PROT</name>
<evidence type="ECO:0000256" key="1">
    <source>
        <dbReference type="SAM" id="MobiDB-lite"/>
    </source>
</evidence>
<feature type="domain" description="DUF2272" evidence="2">
    <location>
        <begin position="150"/>
        <end position="284"/>
    </location>
</feature>
<protein>
    <submittedName>
        <fullName evidence="3">DUF2272 domain-containing protein</fullName>
    </submittedName>
</protein>
<evidence type="ECO:0000313" key="4">
    <source>
        <dbReference type="Proteomes" id="UP000626026"/>
    </source>
</evidence>
<evidence type="ECO:0000259" key="2">
    <source>
        <dbReference type="Pfam" id="PF10030"/>
    </source>
</evidence>
<keyword evidence="4" id="KW-1185">Reference proteome</keyword>
<dbReference type="RefSeq" id="WP_187785314.1">
    <property type="nucleotide sequence ID" value="NZ_JACTVA010000027.1"/>
</dbReference>
<feature type="region of interest" description="Disordered" evidence="1">
    <location>
        <begin position="1"/>
        <end position="21"/>
    </location>
</feature>
<reference evidence="3 4" key="1">
    <citation type="journal article" date="2013" name="Int. J. Syst. Evol. Microbiol.">
        <title>Roseomonas aerophila sp. nov., isolated from air.</title>
        <authorList>
            <person name="Kim S.J."/>
            <person name="Weon H.Y."/>
            <person name="Ahn J.H."/>
            <person name="Hong S.B."/>
            <person name="Seok S.J."/>
            <person name="Whang K.S."/>
            <person name="Kwon S.W."/>
        </authorList>
    </citation>
    <scope>NUCLEOTIDE SEQUENCE [LARGE SCALE GENOMIC DNA]</scope>
    <source>
        <strain evidence="3 4">NBRC 108923</strain>
    </source>
</reference>
<evidence type="ECO:0000313" key="3">
    <source>
        <dbReference type="EMBL" id="MBC9208158.1"/>
    </source>
</evidence>
<dbReference type="InterPro" id="IPR019262">
    <property type="entry name" value="DUF2272"/>
</dbReference>